<dbReference type="SUPFAM" id="SSF49695">
    <property type="entry name" value="gamma-Crystallin-like"/>
    <property type="match status" value="1"/>
</dbReference>
<reference evidence="2 3" key="1">
    <citation type="submission" date="2019-12" db="EMBL/GenBank/DDBJ databases">
        <title>Whole-genome analyses of novel actinobacteria.</title>
        <authorList>
            <person name="Sahin N."/>
            <person name="Saygin H."/>
        </authorList>
    </citation>
    <scope>NUCLEOTIDE SEQUENCE [LARGE SCALE GENOMIC DNA]</scope>
    <source>
        <strain evidence="2 3">KC615</strain>
    </source>
</reference>
<dbReference type="InterPro" id="IPR011024">
    <property type="entry name" value="G_crystallin-like"/>
</dbReference>
<evidence type="ECO:0000256" key="1">
    <source>
        <dbReference type="SAM" id="SignalP"/>
    </source>
</evidence>
<protein>
    <recommendedName>
        <fullName evidence="4">Beta/Gamma crystallin</fullName>
    </recommendedName>
</protein>
<evidence type="ECO:0000313" key="3">
    <source>
        <dbReference type="Proteomes" id="UP000430692"/>
    </source>
</evidence>
<dbReference type="RefSeq" id="WP_160801519.1">
    <property type="nucleotide sequence ID" value="NZ_WUUL01000006.1"/>
</dbReference>
<evidence type="ECO:0008006" key="4">
    <source>
        <dbReference type="Google" id="ProtNLM"/>
    </source>
</evidence>
<dbReference type="EMBL" id="WUUL01000006">
    <property type="protein sequence ID" value="MXQ54162.1"/>
    <property type="molecule type" value="Genomic_DNA"/>
</dbReference>
<accession>A0A6I4W1L6</accession>
<proteinExistence type="predicted"/>
<comment type="caution">
    <text evidence="2">The sequence shown here is derived from an EMBL/GenBank/DDBJ whole genome shotgun (WGS) entry which is preliminary data.</text>
</comment>
<feature type="chain" id="PRO_5038526234" description="Beta/Gamma crystallin" evidence="1">
    <location>
        <begin position="26"/>
        <end position="122"/>
    </location>
</feature>
<feature type="signal peptide" evidence="1">
    <location>
        <begin position="1"/>
        <end position="25"/>
    </location>
</feature>
<sequence length="122" mass="13536">MMKKKLFVSCMMLSFFLALTMPHMALTVNAQASAAGCVTVYEDINYAGRSTTFCGSTGYVSDFWNDRISSFKADCSMNAITVYDNANFDGNSESIRLNGGCRKISDLTIYNFNDRISSIKIE</sequence>
<dbReference type="Gene3D" id="2.60.20.10">
    <property type="entry name" value="Crystallins"/>
    <property type="match status" value="1"/>
</dbReference>
<keyword evidence="3" id="KW-1185">Reference proteome</keyword>
<keyword evidence="1" id="KW-0732">Signal</keyword>
<name>A0A6I4W1L6_9BACL</name>
<gene>
    <name evidence="2" type="ORF">GSM42_10635</name>
</gene>
<dbReference type="AlphaFoldDB" id="A0A6I4W1L6"/>
<dbReference type="Pfam" id="PF03995">
    <property type="entry name" value="Inhibitor_I36"/>
    <property type="match status" value="1"/>
</dbReference>
<dbReference type="Proteomes" id="UP000430692">
    <property type="component" value="Unassembled WGS sequence"/>
</dbReference>
<organism evidence="2 3">
    <name type="scientific">Shimazuella alba</name>
    <dbReference type="NCBI Taxonomy" id="2690964"/>
    <lineage>
        <taxon>Bacteria</taxon>
        <taxon>Bacillati</taxon>
        <taxon>Bacillota</taxon>
        <taxon>Bacilli</taxon>
        <taxon>Bacillales</taxon>
        <taxon>Thermoactinomycetaceae</taxon>
        <taxon>Shimazuella</taxon>
    </lineage>
</organism>
<evidence type="ECO:0000313" key="2">
    <source>
        <dbReference type="EMBL" id="MXQ54162.1"/>
    </source>
</evidence>